<comment type="similarity">
    <text evidence="1 4">Belongs to the EXO70 family.</text>
</comment>
<dbReference type="EMBL" id="JARTCD010000024">
    <property type="protein sequence ID" value="KAJ8658405.1"/>
    <property type="molecule type" value="Genomic_DNA"/>
</dbReference>
<dbReference type="RefSeq" id="XP_058343318.1">
    <property type="nucleotide sequence ID" value="XM_058485795.1"/>
</dbReference>
<dbReference type="InterPro" id="IPR016159">
    <property type="entry name" value="Cullin_repeat-like_dom_sf"/>
</dbReference>
<dbReference type="GeneID" id="83213169"/>
<name>A0AAD7V402_9FUNG</name>
<dbReference type="Gene3D" id="1.20.1280.170">
    <property type="entry name" value="Exocyst complex component Exo70"/>
    <property type="match status" value="1"/>
</dbReference>
<keyword evidence="7" id="KW-1185">Reference proteome</keyword>
<dbReference type="GO" id="GO:0005935">
    <property type="term" value="C:cellular bud neck"/>
    <property type="evidence" value="ECO:0007669"/>
    <property type="project" value="UniProtKB-SubCell"/>
</dbReference>
<feature type="domain" description="Exocyst complex subunit Exo70 C-terminal" evidence="5">
    <location>
        <begin position="245"/>
        <end position="616"/>
    </location>
</feature>
<dbReference type="Pfam" id="PF03081">
    <property type="entry name" value="Exo70_C"/>
    <property type="match status" value="1"/>
</dbReference>
<sequence length="623" mass="70937">MQSRGENTLNRLDEDAGELDYLSKQLGRMDGLSDDLIGILDGFEGRLMKLEASIKPIHSSTQNLTKLASNIDRALTATDDIVNCLNLPSKEDAFITKGPDEHNVLPYLQTMGALKDAVDMVESSNLRSCEKAVNQMKQLLKAGMLHLETLFRKWLSFVSDPIDATSVLDPNHEPLPSGSLKELSQLSTYISASEKEIGYAVDFTKPYIEIRSAYLVKSLHSLAQSVQLSERHQGISYEKGSGEFLRYIECFAKMIQDEQEFATRILQNPTQRMAALKGTIAPAMHELVSAGRQLNMVAKRLSYYDTIFIFDIMDKYERDCAPIFKELSAEVDLSECTDMISTFKLTALKIFFDFMEDVKGKKENNAFTNMSSDGTVHEMTSNTLNYLKRLYLWRDIVEPLLIILGDGGWNHPISLSNIPEQQQPYGESTKGFMLLQSFFGDALDQLTMSIQSRSRGYKKPALATIFLLNNYNHILRQIRTPPLNAVFDDSTEMKFSKLVKKQIDSYQDSWKPCVENLMDVTYVRGGTIKNSMGSGERQLVKERFKNFNTEFEEIWRAQTTYAVPDAELRAQVIRDVKNVLVPMYGRFLDKYQGTDFTKNPAKYIRYDKDKLEKMLNHLFEPTA</sequence>
<evidence type="ECO:0000259" key="5">
    <source>
        <dbReference type="Pfam" id="PF03081"/>
    </source>
</evidence>
<evidence type="ECO:0000256" key="3">
    <source>
        <dbReference type="ARBA" id="ARBA00022483"/>
    </source>
</evidence>
<organism evidence="6 7">
    <name type="scientific">Lichtheimia ornata</name>
    <dbReference type="NCBI Taxonomy" id="688661"/>
    <lineage>
        <taxon>Eukaryota</taxon>
        <taxon>Fungi</taxon>
        <taxon>Fungi incertae sedis</taxon>
        <taxon>Mucoromycota</taxon>
        <taxon>Mucoromycotina</taxon>
        <taxon>Mucoromycetes</taxon>
        <taxon>Mucorales</taxon>
        <taxon>Lichtheimiaceae</taxon>
        <taxon>Lichtheimia</taxon>
    </lineage>
</organism>
<proteinExistence type="inferred from homology"/>
<reference evidence="6 7" key="1">
    <citation type="submission" date="2023-03" db="EMBL/GenBank/DDBJ databases">
        <title>Genome sequence of Lichtheimia ornata CBS 291.66.</title>
        <authorList>
            <person name="Mohabir J.T."/>
            <person name="Shea T.P."/>
            <person name="Kurbessoian T."/>
            <person name="Berby B."/>
            <person name="Fontaine J."/>
            <person name="Livny J."/>
            <person name="Gnirke A."/>
            <person name="Stajich J.E."/>
            <person name="Cuomo C.A."/>
        </authorList>
    </citation>
    <scope>NUCLEOTIDE SEQUENCE [LARGE SCALE GENOMIC DNA]</scope>
    <source>
        <strain evidence="6">CBS 291.66</strain>
    </source>
</reference>
<dbReference type="GO" id="GO:0006887">
    <property type="term" value="P:exocytosis"/>
    <property type="evidence" value="ECO:0007669"/>
    <property type="project" value="UniProtKB-KW"/>
</dbReference>
<dbReference type="Proteomes" id="UP001234581">
    <property type="component" value="Unassembled WGS sequence"/>
</dbReference>
<evidence type="ECO:0000256" key="4">
    <source>
        <dbReference type="RuleBase" id="RU365026"/>
    </source>
</evidence>
<dbReference type="GO" id="GO:0005546">
    <property type="term" value="F:phosphatidylinositol-4,5-bisphosphate binding"/>
    <property type="evidence" value="ECO:0007669"/>
    <property type="project" value="InterPro"/>
</dbReference>
<dbReference type="PANTHER" id="PTHR12542:SF41">
    <property type="entry name" value="EXOCYST COMPLEX COMPONENT 7"/>
    <property type="match status" value="1"/>
</dbReference>
<evidence type="ECO:0000256" key="1">
    <source>
        <dbReference type="ARBA" id="ARBA00006756"/>
    </source>
</evidence>
<evidence type="ECO:0000256" key="2">
    <source>
        <dbReference type="ARBA" id="ARBA00022448"/>
    </source>
</evidence>
<dbReference type="InterPro" id="IPR004140">
    <property type="entry name" value="Exo70"/>
</dbReference>
<dbReference type="SUPFAM" id="SSF74788">
    <property type="entry name" value="Cullin repeat-like"/>
    <property type="match status" value="1"/>
</dbReference>
<gene>
    <name evidence="6" type="ORF">O0I10_005757</name>
</gene>
<dbReference type="GO" id="GO:0015031">
    <property type="term" value="P:protein transport"/>
    <property type="evidence" value="ECO:0007669"/>
    <property type="project" value="UniProtKB-KW"/>
</dbReference>
<keyword evidence="3 4" id="KW-0268">Exocytosis</keyword>
<evidence type="ECO:0000313" key="7">
    <source>
        <dbReference type="Proteomes" id="UP001234581"/>
    </source>
</evidence>
<dbReference type="AlphaFoldDB" id="A0AAD7V402"/>
<comment type="caution">
    <text evidence="6">The sequence shown here is derived from an EMBL/GenBank/DDBJ whole genome shotgun (WGS) entry which is preliminary data.</text>
</comment>
<accession>A0AAD7V402</accession>
<comment type="function">
    <text evidence="4">Involved in the secretory pathway as part of the exocyst complex which tethers secretory vesicles to the sites of exocytosis. Also plays a role in the assembly of the exocyst.</text>
</comment>
<keyword evidence="2 4" id="KW-0813">Transport</keyword>
<protein>
    <recommendedName>
        <fullName evidence="4">Exocyst complex protein EXO70</fullName>
    </recommendedName>
</protein>
<keyword evidence="4" id="KW-0653">Protein transport</keyword>
<dbReference type="GO" id="GO:0000145">
    <property type="term" value="C:exocyst"/>
    <property type="evidence" value="ECO:0007669"/>
    <property type="project" value="InterPro"/>
</dbReference>
<dbReference type="Pfam" id="PF20669">
    <property type="entry name" value="Exo70_N"/>
    <property type="match status" value="1"/>
</dbReference>
<evidence type="ECO:0000313" key="6">
    <source>
        <dbReference type="EMBL" id="KAJ8658405.1"/>
    </source>
</evidence>
<comment type="subcellular location">
    <subcellularLocation>
        <location evidence="4">Bud</location>
    </subcellularLocation>
    <subcellularLocation>
        <location evidence="4">Bud neck</location>
    </subcellularLocation>
</comment>
<dbReference type="InterPro" id="IPR046364">
    <property type="entry name" value="Exo70_C"/>
</dbReference>
<dbReference type="PANTHER" id="PTHR12542">
    <property type="entry name" value="EXOCYST COMPLEX PROTEIN EXO70"/>
    <property type="match status" value="1"/>
</dbReference>